<gene>
    <name evidence="1" type="ORF">ARHIZOSPH14_19080</name>
</gene>
<evidence type="ECO:0000313" key="2">
    <source>
        <dbReference type="Proteomes" id="UP001144396"/>
    </source>
</evidence>
<dbReference type="AlphaFoldDB" id="A0A9W6CX74"/>
<evidence type="ECO:0000313" key="1">
    <source>
        <dbReference type="EMBL" id="GLI27666.1"/>
    </source>
</evidence>
<dbReference type="Proteomes" id="UP001144396">
    <property type="component" value="Unassembled WGS sequence"/>
</dbReference>
<protein>
    <submittedName>
        <fullName evidence="1">Uncharacterized protein</fullName>
    </submittedName>
</protein>
<comment type="caution">
    <text evidence="1">The sequence shown here is derived from an EMBL/GenBank/DDBJ whole genome shotgun (WGS) entry which is preliminary data.</text>
</comment>
<accession>A0A9W6CX74</accession>
<proteinExistence type="predicted"/>
<name>A0A9W6CX74_9MICO</name>
<reference evidence="1" key="1">
    <citation type="submission" date="2022-12" db="EMBL/GenBank/DDBJ databases">
        <title>Reference genome sequencing for broad-spectrum identification of bacterial and archaeal isolates by mass spectrometry.</title>
        <authorList>
            <person name="Sekiguchi Y."/>
            <person name="Tourlousse D.M."/>
        </authorList>
    </citation>
    <scope>NUCLEOTIDE SEQUENCE</scope>
    <source>
        <strain evidence="1">14</strain>
    </source>
</reference>
<keyword evidence="2" id="KW-1185">Reference proteome</keyword>
<organism evidence="1 2">
    <name type="scientific">Agromyces rhizosphaerae</name>
    <dbReference type="NCBI Taxonomy" id="88374"/>
    <lineage>
        <taxon>Bacteria</taxon>
        <taxon>Bacillati</taxon>
        <taxon>Actinomycetota</taxon>
        <taxon>Actinomycetes</taxon>
        <taxon>Micrococcales</taxon>
        <taxon>Microbacteriaceae</taxon>
        <taxon>Agromyces</taxon>
    </lineage>
</organism>
<sequence>MPAIAVAVSAPAYAASGGSGAPTRPVVVSAACGSRNTGTFRIDVGTFAAGEQIQITLTHTGSGSFSATPQFTHTGSGNGPYVITGTGADFDGIIDVAFSLGQNGTGTVSIVVAGQNGLTLTGDLTSAITKRRDGNSNNYMCSTA</sequence>
<dbReference type="EMBL" id="BSDP01000001">
    <property type="protein sequence ID" value="GLI27666.1"/>
    <property type="molecule type" value="Genomic_DNA"/>
</dbReference>